<keyword evidence="3" id="KW-1185">Reference proteome</keyword>
<evidence type="ECO:0000259" key="1">
    <source>
        <dbReference type="Pfam" id="PF00583"/>
    </source>
</evidence>
<sequence length="189" mass="21455">FTVDIIIPSIALLVNTVACDTARRLLASPPLHTRKPPPSGIIYREPLPGEVGTAYCPDALSKCFVAINKTDSNRVVGSIQHYIMQRESASSFRQFLRIPKEMGNERIGYIKNVKVTKNSRHRGVGTWMLSNFLMHLKGKHPEVGSVYLMVQHDGRFARKMYENAGFKELEGTSDTLFSYYRYIYPPDDQ</sequence>
<dbReference type="InterPro" id="IPR000182">
    <property type="entry name" value="GNAT_dom"/>
</dbReference>
<dbReference type="Pfam" id="PF00583">
    <property type="entry name" value="Acetyltransf_1"/>
    <property type="match status" value="1"/>
</dbReference>
<dbReference type="SUPFAM" id="SSF55729">
    <property type="entry name" value="Acyl-CoA N-acyltransferases (Nat)"/>
    <property type="match status" value="1"/>
</dbReference>
<evidence type="ECO:0000313" key="3">
    <source>
        <dbReference type="Proteomes" id="UP000553632"/>
    </source>
</evidence>
<dbReference type="GO" id="GO:0016747">
    <property type="term" value="F:acyltransferase activity, transferring groups other than amino-acyl groups"/>
    <property type="evidence" value="ECO:0007669"/>
    <property type="project" value="InterPro"/>
</dbReference>
<feature type="domain" description="N-acetyltransferase" evidence="1">
    <location>
        <begin position="59"/>
        <end position="166"/>
    </location>
</feature>
<evidence type="ECO:0000313" key="2">
    <source>
        <dbReference type="EMBL" id="KAF4682877.1"/>
    </source>
</evidence>
<accession>A0A7J6NHD0</accession>
<dbReference type="AlphaFoldDB" id="A0A7J6NHD0"/>
<dbReference type="Gene3D" id="3.40.630.30">
    <property type="match status" value="1"/>
</dbReference>
<feature type="non-terminal residue" evidence="2">
    <location>
        <position position="189"/>
    </location>
</feature>
<protein>
    <recommendedName>
        <fullName evidence="1">N-acetyltransferase domain-containing protein</fullName>
    </recommendedName>
</protein>
<dbReference type="Proteomes" id="UP000553632">
    <property type="component" value="Unassembled WGS sequence"/>
</dbReference>
<gene>
    <name evidence="2" type="ORF">FOZ63_015737</name>
</gene>
<dbReference type="InterPro" id="IPR016181">
    <property type="entry name" value="Acyl_CoA_acyltransferase"/>
</dbReference>
<name>A0A7J6NHD0_PEROL</name>
<reference evidence="2 3" key="1">
    <citation type="submission" date="2020-04" db="EMBL/GenBank/DDBJ databases">
        <title>Perkinsus olseni comparative genomics.</title>
        <authorList>
            <person name="Bogema D.R."/>
        </authorList>
    </citation>
    <scope>NUCLEOTIDE SEQUENCE [LARGE SCALE GENOMIC DNA]</scope>
    <source>
        <strain evidence="2 3">ATCC PRA-207</strain>
    </source>
</reference>
<dbReference type="EMBL" id="JABANO010040720">
    <property type="protein sequence ID" value="KAF4682877.1"/>
    <property type="molecule type" value="Genomic_DNA"/>
</dbReference>
<proteinExistence type="predicted"/>
<organism evidence="2 3">
    <name type="scientific">Perkinsus olseni</name>
    <name type="common">Perkinsus atlanticus</name>
    <dbReference type="NCBI Taxonomy" id="32597"/>
    <lineage>
        <taxon>Eukaryota</taxon>
        <taxon>Sar</taxon>
        <taxon>Alveolata</taxon>
        <taxon>Perkinsozoa</taxon>
        <taxon>Perkinsea</taxon>
        <taxon>Perkinsida</taxon>
        <taxon>Perkinsidae</taxon>
        <taxon>Perkinsus</taxon>
    </lineage>
</organism>
<comment type="caution">
    <text evidence="2">The sequence shown here is derived from an EMBL/GenBank/DDBJ whole genome shotgun (WGS) entry which is preliminary data.</text>
</comment>